<organism evidence="6">
    <name type="scientific">marine metagenome</name>
    <dbReference type="NCBI Taxonomy" id="408172"/>
    <lineage>
        <taxon>unclassified sequences</taxon>
        <taxon>metagenomes</taxon>
        <taxon>ecological metagenomes</taxon>
    </lineage>
</organism>
<dbReference type="InterPro" id="IPR027417">
    <property type="entry name" value="P-loop_NTPase"/>
</dbReference>
<dbReference type="GO" id="GO:0003697">
    <property type="term" value="F:single-stranded DNA binding"/>
    <property type="evidence" value="ECO:0007669"/>
    <property type="project" value="InterPro"/>
</dbReference>
<keyword evidence="2" id="KW-0547">Nucleotide-binding</keyword>
<name>A0A382I9Y3_9ZZZZ</name>
<protein>
    <recommendedName>
        <fullName evidence="5">RecA-like N-terminal domain-containing protein</fullName>
    </recommendedName>
</protein>
<reference evidence="6" key="1">
    <citation type="submission" date="2018-05" db="EMBL/GenBank/DDBJ databases">
        <authorList>
            <person name="Lanie J.A."/>
            <person name="Ng W.-L."/>
            <person name="Kazmierczak K.M."/>
            <person name="Andrzejewski T.M."/>
            <person name="Davidsen T.M."/>
            <person name="Wayne K.J."/>
            <person name="Tettelin H."/>
            <person name="Glass J.I."/>
            <person name="Rusch D."/>
            <person name="Podicherti R."/>
            <person name="Tsui H.-C.T."/>
            <person name="Winkler M.E."/>
        </authorList>
    </citation>
    <scope>NUCLEOTIDE SEQUENCE</scope>
</reference>
<evidence type="ECO:0000256" key="4">
    <source>
        <dbReference type="ARBA" id="ARBA00023172"/>
    </source>
</evidence>
<dbReference type="PANTHER" id="PTHR45900">
    <property type="entry name" value="RECA"/>
    <property type="match status" value="1"/>
</dbReference>
<dbReference type="SUPFAM" id="SSF52540">
    <property type="entry name" value="P-loop containing nucleoside triphosphate hydrolases"/>
    <property type="match status" value="1"/>
</dbReference>
<proteinExistence type="inferred from homology"/>
<keyword evidence="3" id="KW-0067">ATP-binding</keyword>
<dbReference type="InterPro" id="IPR049428">
    <property type="entry name" value="RecA-like_N"/>
</dbReference>
<dbReference type="Gene3D" id="3.40.50.300">
    <property type="entry name" value="P-loop containing nucleotide triphosphate hydrolases"/>
    <property type="match status" value="1"/>
</dbReference>
<dbReference type="EMBL" id="UINC01065977">
    <property type="protein sequence ID" value="SVB96185.1"/>
    <property type="molecule type" value="Genomic_DNA"/>
</dbReference>
<dbReference type="AlphaFoldDB" id="A0A382I9Y3"/>
<dbReference type="PANTHER" id="PTHR45900:SF1">
    <property type="entry name" value="MITOCHONDRIAL DNA REPAIR PROTEIN RECA HOMOLOG-RELATED"/>
    <property type="match status" value="1"/>
</dbReference>
<dbReference type="InterPro" id="IPR013765">
    <property type="entry name" value="DNA_recomb/repair_RecA"/>
</dbReference>
<dbReference type="Pfam" id="PF00154">
    <property type="entry name" value="RecA_N"/>
    <property type="match status" value="1"/>
</dbReference>
<feature type="non-terminal residue" evidence="6">
    <location>
        <position position="208"/>
    </location>
</feature>
<keyword evidence="4" id="KW-0233">DNA recombination</keyword>
<dbReference type="GO" id="GO:0006281">
    <property type="term" value="P:DNA repair"/>
    <property type="evidence" value="ECO:0007669"/>
    <property type="project" value="InterPro"/>
</dbReference>
<sequence>VSSGSLLLDLAMSGGLRPSIIRASGVAEGGKTSCALSFAKNFQSTVDNSMAVYIKSEGRLSMEMIERSGLDTSEDKWFVYKCNIFESVLELIKELIHNNPTNRKYFFIIDSMDALVPKNDMNKSFEESVKVAGGSVLSSNFLKTMALPLSSKGHVAFLVSQVRSKVSINPYEKTDPKLTNASGGNALLHYSDWILEFQPRWSKDMIRD</sequence>
<evidence type="ECO:0000313" key="6">
    <source>
        <dbReference type="EMBL" id="SVB96185.1"/>
    </source>
</evidence>
<feature type="non-terminal residue" evidence="6">
    <location>
        <position position="1"/>
    </location>
</feature>
<gene>
    <name evidence="6" type="ORF">METZ01_LOCUS249039</name>
</gene>
<dbReference type="GO" id="GO:0006310">
    <property type="term" value="P:DNA recombination"/>
    <property type="evidence" value="ECO:0007669"/>
    <property type="project" value="UniProtKB-KW"/>
</dbReference>
<dbReference type="GO" id="GO:0005524">
    <property type="term" value="F:ATP binding"/>
    <property type="evidence" value="ECO:0007669"/>
    <property type="project" value="UniProtKB-KW"/>
</dbReference>
<feature type="domain" description="RecA-like N-terminal" evidence="5">
    <location>
        <begin position="1"/>
        <end position="196"/>
    </location>
</feature>
<comment type="similarity">
    <text evidence="1">Belongs to the RecA family.</text>
</comment>
<evidence type="ECO:0000256" key="1">
    <source>
        <dbReference type="ARBA" id="ARBA00009391"/>
    </source>
</evidence>
<dbReference type="GO" id="GO:0005829">
    <property type="term" value="C:cytosol"/>
    <property type="evidence" value="ECO:0007669"/>
    <property type="project" value="TreeGrafter"/>
</dbReference>
<evidence type="ECO:0000259" key="5">
    <source>
        <dbReference type="Pfam" id="PF00154"/>
    </source>
</evidence>
<evidence type="ECO:0000256" key="2">
    <source>
        <dbReference type="ARBA" id="ARBA00022741"/>
    </source>
</evidence>
<accession>A0A382I9Y3</accession>
<evidence type="ECO:0000256" key="3">
    <source>
        <dbReference type="ARBA" id="ARBA00022840"/>
    </source>
</evidence>